<name>A0ABQ5BJY1_9ASTR</name>
<keyword evidence="1" id="KW-1133">Transmembrane helix</keyword>
<evidence type="ECO:0000256" key="1">
    <source>
        <dbReference type="SAM" id="Phobius"/>
    </source>
</evidence>
<evidence type="ECO:0000313" key="3">
    <source>
        <dbReference type="Proteomes" id="UP001151760"/>
    </source>
</evidence>
<keyword evidence="3" id="KW-1185">Reference proteome</keyword>
<dbReference type="EMBL" id="BQNB010013372">
    <property type="protein sequence ID" value="GJT15126.1"/>
    <property type="molecule type" value="Genomic_DNA"/>
</dbReference>
<organism evidence="2 3">
    <name type="scientific">Tanacetum coccineum</name>
    <dbReference type="NCBI Taxonomy" id="301880"/>
    <lineage>
        <taxon>Eukaryota</taxon>
        <taxon>Viridiplantae</taxon>
        <taxon>Streptophyta</taxon>
        <taxon>Embryophyta</taxon>
        <taxon>Tracheophyta</taxon>
        <taxon>Spermatophyta</taxon>
        <taxon>Magnoliopsida</taxon>
        <taxon>eudicotyledons</taxon>
        <taxon>Gunneridae</taxon>
        <taxon>Pentapetalae</taxon>
        <taxon>asterids</taxon>
        <taxon>campanulids</taxon>
        <taxon>Asterales</taxon>
        <taxon>Asteraceae</taxon>
        <taxon>Asteroideae</taxon>
        <taxon>Anthemideae</taxon>
        <taxon>Anthemidinae</taxon>
        <taxon>Tanacetum</taxon>
    </lineage>
</organism>
<dbReference type="Proteomes" id="UP001151760">
    <property type="component" value="Unassembled WGS sequence"/>
</dbReference>
<comment type="caution">
    <text evidence="2">The sequence shown here is derived from an EMBL/GenBank/DDBJ whole genome shotgun (WGS) entry which is preliminary data.</text>
</comment>
<protein>
    <submittedName>
        <fullName evidence="2">Uncharacterized protein</fullName>
    </submittedName>
</protein>
<keyword evidence="1" id="KW-0812">Transmembrane</keyword>
<sequence>MLNKETSFPWSSRLLRYAKSRPNDVKTVPDTLHNKPIELTVATEIKQEEQMIKLFQTILSLLSLVFLMYIYAALQNCRESVVQDAVSQSGVQKLGNGNVVAARLR</sequence>
<reference evidence="2" key="2">
    <citation type="submission" date="2022-01" db="EMBL/GenBank/DDBJ databases">
        <authorList>
            <person name="Yamashiro T."/>
            <person name="Shiraishi A."/>
            <person name="Satake H."/>
            <person name="Nakayama K."/>
        </authorList>
    </citation>
    <scope>NUCLEOTIDE SEQUENCE</scope>
</reference>
<feature type="transmembrane region" description="Helical" evidence="1">
    <location>
        <begin position="54"/>
        <end position="74"/>
    </location>
</feature>
<accession>A0ABQ5BJY1</accession>
<reference evidence="2" key="1">
    <citation type="journal article" date="2022" name="Int. J. Mol. Sci.">
        <title>Draft Genome of Tanacetum Coccineum: Genomic Comparison of Closely Related Tanacetum-Family Plants.</title>
        <authorList>
            <person name="Yamashiro T."/>
            <person name="Shiraishi A."/>
            <person name="Nakayama K."/>
            <person name="Satake H."/>
        </authorList>
    </citation>
    <scope>NUCLEOTIDE SEQUENCE</scope>
</reference>
<keyword evidence="1" id="KW-0472">Membrane</keyword>
<evidence type="ECO:0000313" key="2">
    <source>
        <dbReference type="EMBL" id="GJT15126.1"/>
    </source>
</evidence>
<gene>
    <name evidence="2" type="ORF">Tco_0873832</name>
</gene>
<proteinExistence type="predicted"/>